<dbReference type="SUPFAM" id="SSF52172">
    <property type="entry name" value="CheY-like"/>
    <property type="match status" value="1"/>
</dbReference>
<reference evidence="4" key="1">
    <citation type="submission" date="2020-09" db="EMBL/GenBank/DDBJ databases">
        <title>Brevundimonas sp. LVF2 isolated from a puddle in Goettingen, Germany.</title>
        <authorList>
            <person name="Friedrich I."/>
            <person name="Klassen A."/>
            <person name="Hannes N."/>
            <person name="Schneider D."/>
            <person name="Hertel R."/>
            <person name="Daniel R."/>
        </authorList>
    </citation>
    <scope>NUCLEOTIDE SEQUENCE</scope>
    <source>
        <strain evidence="4">LVF2</strain>
    </source>
</reference>
<dbReference type="PROSITE" id="PS50110">
    <property type="entry name" value="RESPONSE_REGULATORY"/>
    <property type="match status" value="1"/>
</dbReference>
<proteinExistence type="predicted"/>
<protein>
    <submittedName>
        <fullName evidence="4">Response regulator</fullName>
    </submittedName>
</protein>
<dbReference type="GO" id="GO:0000160">
    <property type="term" value="P:phosphorelay signal transduction system"/>
    <property type="evidence" value="ECO:0007669"/>
    <property type="project" value="InterPro"/>
</dbReference>
<accession>A0A975GUR6</accession>
<dbReference type="PANTHER" id="PTHR44591:SF3">
    <property type="entry name" value="RESPONSE REGULATORY DOMAIN-CONTAINING PROTEIN"/>
    <property type="match status" value="1"/>
</dbReference>
<feature type="domain" description="Response regulatory" evidence="3">
    <location>
        <begin position="2"/>
        <end position="120"/>
    </location>
</feature>
<organism evidence="4 5">
    <name type="scientific">Brevundimonas goettingensis</name>
    <dbReference type="NCBI Taxonomy" id="2774190"/>
    <lineage>
        <taxon>Bacteria</taxon>
        <taxon>Pseudomonadati</taxon>
        <taxon>Pseudomonadota</taxon>
        <taxon>Alphaproteobacteria</taxon>
        <taxon>Caulobacterales</taxon>
        <taxon>Caulobacteraceae</taxon>
        <taxon>Brevundimonas</taxon>
    </lineage>
</organism>
<dbReference type="InterPro" id="IPR001789">
    <property type="entry name" value="Sig_transdc_resp-reg_receiver"/>
</dbReference>
<gene>
    <name evidence="4" type="ORF">IFJ75_10210</name>
</gene>
<dbReference type="InterPro" id="IPR050595">
    <property type="entry name" value="Bact_response_regulator"/>
</dbReference>
<dbReference type="Gene3D" id="3.40.50.2300">
    <property type="match status" value="1"/>
</dbReference>
<keyword evidence="5" id="KW-1185">Reference proteome</keyword>
<evidence type="ECO:0000256" key="1">
    <source>
        <dbReference type="ARBA" id="ARBA00022553"/>
    </source>
</evidence>
<dbReference type="Pfam" id="PF00072">
    <property type="entry name" value="Response_reg"/>
    <property type="match status" value="1"/>
</dbReference>
<evidence type="ECO:0000313" key="4">
    <source>
        <dbReference type="EMBL" id="QTC89694.1"/>
    </source>
</evidence>
<feature type="modified residue" description="4-aspartylphosphate" evidence="2">
    <location>
        <position position="53"/>
    </location>
</feature>
<dbReference type="RefSeq" id="WP_207867876.1">
    <property type="nucleotide sequence ID" value="NZ_CP062222.1"/>
</dbReference>
<evidence type="ECO:0000256" key="2">
    <source>
        <dbReference type="PROSITE-ProRule" id="PRU00169"/>
    </source>
</evidence>
<sequence length="125" mass="13077">MRILHIDDEPDIREVTALALGIDPGIQLTSCPSGQAGLAALQGGLRPDAILLDVMMPGLDGPGTLEQVRTMDGFADTPVIFMTARAQAQEQARFIGLGAVGVIIKPFDPMTLAGQVRDILAGAGR</sequence>
<name>A0A975GUR6_9CAUL</name>
<dbReference type="InterPro" id="IPR011006">
    <property type="entry name" value="CheY-like_superfamily"/>
</dbReference>
<evidence type="ECO:0000313" key="5">
    <source>
        <dbReference type="Proteomes" id="UP000663918"/>
    </source>
</evidence>
<dbReference type="EMBL" id="CP062222">
    <property type="protein sequence ID" value="QTC89694.1"/>
    <property type="molecule type" value="Genomic_DNA"/>
</dbReference>
<keyword evidence="1 2" id="KW-0597">Phosphoprotein</keyword>
<dbReference type="SMART" id="SM00448">
    <property type="entry name" value="REC"/>
    <property type="match status" value="1"/>
</dbReference>
<dbReference type="KEGG" id="bgoe:IFJ75_10210"/>
<dbReference type="PANTHER" id="PTHR44591">
    <property type="entry name" value="STRESS RESPONSE REGULATOR PROTEIN 1"/>
    <property type="match status" value="1"/>
</dbReference>
<evidence type="ECO:0000259" key="3">
    <source>
        <dbReference type="PROSITE" id="PS50110"/>
    </source>
</evidence>
<dbReference type="AlphaFoldDB" id="A0A975GUR6"/>
<dbReference type="Proteomes" id="UP000663918">
    <property type="component" value="Chromosome"/>
</dbReference>